<name>A0AAV5JL87_9ROSI</name>
<gene>
    <name evidence="1" type="ORF">SLEP1_g26132</name>
</gene>
<organism evidence="1 2">
    <name type="scientific">Rubroshorea leprosula</name>
    <dbReference type="NCBI Taxonomy" id="152421"/>
    <lineage>
        <taxon>Eukaryota</taxon>
        <taxon>Viridiplantae</taxon>
        <taxon>Streptophyta</taxon>
        <taxon>Embryophyta</taxon>
        <taxon>Tracheophyta</taxon>
        <taxon>Spermatophyta</taxon>
        <taxon>Magnoliopsida</taxon>
        <taxon>eudicotyledons</taxon>
        <taxon>Gunneridae</taxon>
        <taxon>Pentapetalae</taxon>
        <taxon>rosids</taxon>
        <taxon>malvids</taxon>
        <taxon>Malvales</taxon>
        <taxon>Dipterocarpaceae</taxon>
        <taxon>Rubroshorea</taxon>
    </lineage>
</organism>
<dbReference type="AlphaFoldDB" id="A0AAV5JL87"/>
<protein>
    <submittedName>
        <fullName evidence="1">Uncharacterized protein</fullName>
    </submittedName>
</protein>
<comment type="caution">
    <text evidence="1">The sequence shown here is derived from an EMBL/GenBank/DDBJ whole genome shotgun (WGS) entry which is preliminary data.</text>
</comment>
<reference evidence="1 2" key="1">
    <citation type="journal article" date="2021" name="Commun. Biol.">
        <title>The genome of Shorea leprosula (Dipterocarpaceae) highlights the ecological relevance of drought in aseasonal tropical rainforests.</title>
        <authorList>
            <person name="Ng K.K.S."/>
            <person name="Kobayashi M.J."/>
            <person name="Fawcett J.A."/>
            <person name="Hatakeyama M."/>
            <person name="Paape T."/>
            <person name="Ng C.H."/>
            <person name="Ang C.C."/>
            <person name="Tnah L.H."/>
            <person name="Lee C.T."/>
            <person name="Nishiyama T."/>
            <person name="Sese J."/>
            <person name="O'Brien M.J."/>
            <person name="Copetti D."/>
            <person name="Mohd Noor M.I."/>
            <person name="Ong R.C."/>
            <person name="Putra M."/>
            <person name="Sireger I.Z."/>
            <person name="Indrioko S."/>
            <person name="Kosugi Y."/>
            <person name="Izuno A."/>
            <person name="Isagi Y."/>
            <person name="Lee S.L."/>
            <person name="Shimizu K.K."/>
        </authorList>
    </citation>
    <scope>NUCLEOTIDE SEQUENCE [LARGE SCALE GENOMIC DNA]</scope>
    <source>
        <strain evidence="1">214</strain>
    </source>
</reference>
<evidence type="ECO:0000313" key="2">
    <source>
        <dbReference type="Proteomes" id="UP001054252"/>
    </source>
</evidence>
<sequence>MLLTSSLVRGPRQVLGKADLVRVDGVNSELSATQGRARFRLQDKCHPSESHPVIGRYYAGLLVAMKKVGRGAQLGWMLRGFDEAVDACELTEFRLAGNRLKGRVPRVVSCKRLLNENGELTSDFNAIQGVVTRNSRRKRLLRPFSKCILQKHQALPIYVMSRFLLLLGLCAELEKIMIRFWWGEEIYSDPWLLGNTQFYVHTPCPEDCTLRYVSELVDEETHSWKRDLILEIFNPHEAQLVLSLSLSWMKHKDGWTRNFTHSGIYSIHTGHHRVVELRNDDGPSTSNGSFRGGRLWNLDILKKVRLLFWQGTGVDATLSCVVLGCTSNMAGLFSQPSSH</sequence>
<proteinExistence type="predicted"/>
<accession>A0AAV5JL87</accession>
<dbReference type="EMBL" id="BPVZ01000043">
    <property type="protein sequence ID" value="GKV15334.1"/>
    <property type="molecule type" value="Genomic_DNA"/>
</dbReference>
<dbReference type="Proteomes" id="UP001054252">
    <property type="component" value="Unassembled WGS sequence"/>
</dbReference>
<evidence type="ECO:0000313" key="1">
    <source>
        <dbReference type="EMBL" id="GKV15334.1"/>
    </source>
</evidence>
<keyword evidence="2" id="KW-1185">Reference proteome</keyword>